<evidence type="ECO:0008006" key="4">
    <source>
        <dbReference type="Google" id="ProtNLM"/>
    </source>
</evidence>
<evidence type="ECO:0000313" key="3">
    <source>
        <dbReference type="Proteomes" id="UP001595817"/>
    </source>
</evidence>
<dbReference type="RefSeq" id="WP_378155154.1">
    <property type="nucleotide sequence ID" value="NZ_JBHSEC010000019.1"/>
</dbReference>
<accession>A0ABV8X7B0</accession>
<comment type="caution">
    <text evidence="2">The sequence shown here is derived from an EMBL/GenBank/DDBJ whole genome shotgun (WGS) entry which is preliminary data.</text>
</comment>
<keyword evidence="1" id="KW-0175">Coiled coil</keyword>
<gene>
    <name evidence="2" type="ORF">ACFOZY_10500</name>
</gene>
<protein>
    <recommendedName>
        <fullName evidence="4">Lipoprotein</fullName>
    </recommendedName>
</protein>
<name>A0ABV8X7B0_9LACT</name>
<feature type="coiled-coil region" evidence="1">
    <location>
        <begin position="23"/>
        <end position="64"/>
    </location>
</feature>
<evidence type="ECO:0000313" key="2">
    <source>
        <dbReference type="EMBL" id="MFC4410845.1"/>
    </source>
</evidence>
<evidence type="ECO:0000256" key="1">
    <source>
        <dbReference type="SAM" id="Coils"/>
    </source>
</evidence>
<dbReference type="PROSITE" id="PS51257">
    <property type="entry name" value="PROKAR_LIPOPROTEIN"/>
    <property type="match status" value="1"/>
</dbReference>
<dbReference type="EMBL" id="JBHSEC010000019">
    <property type="protein sequence ID" value="MFC4410845.1"/>
    <property type="molecule type" value="Genomic_DNA"/>
</dbReference>
<sequence length="187" mass="21570">MKKLYILFSGILLFLTGCTESEPENLQSQVAEESKEISKLKEELGLLKDQLNDTQKNMEILEQMIMSHDGLGYGELRRQQQMLDDLIVHLPDIEIRTGFIREAENDFISIDFAEKVESPDAPNGFEIINDKEEAESFPIAEELTLFVLNGTDMEVRTIGEFNPSRQFFFEFYISNGHVIQVRELYIP</sequence>
<proteinExistence type="predicted"/>
<reference evidence="3" key="1">
    <citation type="journal article" date="2019" name="Int. J. Syst. Evol. Microbiol.">
        <title>The Global Catalogue of Microorganisms (GCM) 10K type strain sequencing project: providing services to taxonomists for standard genome sequencing and annotation.</title>
        <authorList>
            <consortium name="The Broad Institute Genomics Platform"/>
            <consortium name="The Broad Institute Genome Sequencing Center for Infectious Disease"/>
            <person name="Wu L."/>
            <person name="Ma J."/>
        </authorList>
    </citation>
    <scope>NUCLEOTIDE SEQUENCE [LARGE SCALE GENOMIC DNA]</scope>
    <source>
        <strain evidence="3">CCUG 59778</strain>
    </source>
</reference>
<keyword evidence="3" id="KW-1185">Reference proteome</keyword>
<dbReference type="Proteomes" id="UP001595817">
    <property type="component" value="Unassembled WGS sequence"/>
</dbReference>
<organism evidence="2 3">
    <name type="scientific">Chungangia koreensis</name>
    <dbReference type="NCBI Taxonomy" id="752657"/>
    <lineage>
        <taxon>Bacteria</taxon>
        <taxon>Bacillati</taxon>
        <taxon>Bacillota</taxon>
        <taxon>Bacilli</taxon>
        <taxon>Lactobacillales</taxon>
        <taxon>Chungangia</taxon>
    </lineage>
</organism>